<organism evidence="5 6">
    <name type="scientific">Streptomyces cathayae</name>
    <dbReference type="NCBI Taxonomy" id="3031124"/>
    <lineage>
        <taxon>Bacteria</taxon>
        <taxon>Bacillati</taxon>
        <taxon>Actinomycetota</taxon>
        <taxon>Actinomycetes</taxon>
        <taxon>Kitasatosporales</taxon>
        <taxon>Streptomycetaceae</taxon>
        <taxon>Streptomyces</taxon>
    </lineage>
</organism>
<keyword evidence="3" id="KW-1133">Transmembrane helix</keyword>
<dbReference type="EMBL" id="CP121682">
    <property type="protein sequence ID" value="WGD43085.1"/>
    <property type="molecule type" value="Genomic_DNA"/>
</dbReference>
<feature type="transmembrane region" description="Helical" evidence="3">
    <location>
        <begin position="370"/>
        <end position="389"/>
    </location>
</feature>
<dbReference type="InterPro" id="IPR016181">
    <property type="entry name" value="Acyl_CoA_acyltransferase"/>
</dbReference>
<evidence type="ECO:0000313" key="6">
    <source>
        <dbReference type="Proteomes" id="UP001216440"/>
    </source>
</evidence>
<keyword evidence="6" id="KW-1185">Reference proteome</keyword>
<dbReference type="InterPro" id="IPR050832">
    <property type="entry name" value="Bact_Acetyltransf"/>
</dbReference>
<evidence type="ECO:0000256" key="3">
    <source>
        <dbReference type="SAM" id="Phobius"/>
    </source>
</evidence>
<feature type="domain" description="N-acetyltransferase" evidence="4">
    <location>
        <begin position="4"/>
        <end position="153"/>
    </location>
</feature>
<feature type="transmembrane region" description="Helical" evidence="3">
    <location>
        <begin position="287"/>
        <end position="307"/>
    </location>
</feature>
<feature type="transmembrane region" description="Helical" evidence="3">
    <location>
        <begin position="214"/>
        <end position="235"/>
    </location>
</feature>
<dbReference type="RefSeq" id="WP_279336137.1">
    <property type="nucleotide sequence ID" value="NZ_CP121682.1"/>
</dbReference>
<dbReference type="PROSITE" id="PS51186">
    <property type="entry name" value="GNAT"/>
    <property type="match status" value="1"/>
</dbReference>
<evidence type="ECO:0000313" key="5">
    <source>
        <dbReference type="EMBL" id="WGD43085.1"/>
    </source>
</evidence>
<dbReference type="Gene3D" id="3.40.630.30">
    <property type="match status" value="1"/>
</dbReference>
<sequence length="409" mass="44037">MATLSTRAALSSELPELHCLLTGWTESEPTSAAAPTRQVLHHVLAHGRVRVAEADGVPVGCVAVETPSSDHIRLHVVAVRPDVRRTGIGSRLLREVLDGLPESPGERPTISAVVGTEELRSARFLLACGFIGARTLRTGQDDGVRLLFQHKVRIDYVDPDARHLVPVSLTDQLLESLEPADHAVTGVVALAEGPAFEITRFEQDDPATLQSGEAAAGISFSGALLAAITFLLGISFTSDRFPDDVRLILIGSTFSTMLSLIVYASASGELARIRANSFGRIMKWGNVLSEYGGVLPFLITLPVIYAGVGDNRWVTLVLAFTLSVAIGGYEWSEFSIAHRFRHTGLGVTLMALTAAFPLLGVAAVTTGTVSWPWALLVIVTLMLRTWLYLARHGSEAGIAQHRGQWQIRA</sequence>
<protein>
    <submittedName>
        <fullName evidence="5">GNAT family N-acetyltransferase</fullName>
    </submittedName>
</protein>
<dbReference type="CDD" id="cd04301">
    <property type="entry name" value="NAT_SF"/>
    <property type="match status" value="1"/>
</dbReference>
<evidence type="ECO:0000256" key="1">
    <source>
        <dbReference type="ARBA" id="ARBA00022679"/>
    </source>
</evidence>
<dbReference type="Pfam" id="PF00583">
    <property type="entry name" value="Acetyltransf_1"/>
    <property type="match status" value="1"/>
</dbReference>
<dbReference type="InterPro" id="IPR000182">
    <property type="entry name" value="GNAT_dom"/>
</dbReference>
<proteinExistence type="predicted"/>
<dbReference type="SUPFAM" id="SSF55729">
    <property type="entry name" value="Acyl-CoA N-acyltransferases (Nat)"/>
    <property type="match status" value="1"/>
</dbReference>
<feature type="transmembrane region" description="Helical" evidence="3">
    <location>
        <begin position="313"/>
        <end position="331"/>
    </location>
</feature>
<keyword evidence="2" id="KW-0012">Acyltransferase</keyword>
<feature type="transmembrane region" description="Helical" evidence="3">
    <location>
        <begin position="247"/>
        <end position="266"/>
    </location>
</feature>
<dbReference type="Proteomes" id="UP001216440">
    <property type="component" value="Chromosome"/>
</dbReference>
<keyword evidence="3" id="KW-0812">Transmembrane</keyword>
<reference evidence="5 6" key="1">
    <citation type="submission" date="2023-03" db="EMBL/GenBank/DDBJ databases">
        <authorList>
            <person name="Mo P."/>
        </authorList>
    </citation>
    <scope>NUCLEOTIDE SEQUENCE [LARGE SCALE GENOMIC DNA]</scope>
    <source>
        <strain evidence="5 6">HUAS 5</strain>
    </source>
</reference>
<accession>A0ABY8K4D5</accession>
<evidence type="ECO:0000256" key="2">
    <source>
        <dbReference type="ARBA" id="ARBA00023315"/>
    </source>
</evidence>
<name>A0ABY8K4D5_9ACTN</name>
<feature type="transmembrane region" description="Helical" evidence="3">
    <location>
        <begin position="343"/>
        <end position="364"/>
    </location>
</feature>
<dbReference type="PANTHER" id="PTHR43877">
    <property type="entry name" value="AMINOALKYLPHOSPHONATE N-ACETYLTRANSFERASE-RELATED-RELATED"/>
    <property type="match status" value="1"/>
</dbReference>
<gene>
    <name evidence="5" type="ORF">PYS65_24730</name>
</gene>
<keyword evidence="3" id="KW-0472">Membrane</keyword>
<evidence type="ECO:0000259" key="4">
    <source>
        <dbReference type="PROSITE" id="PS51186"/>
    </source>
</evidence>
<keyword evidence="1" id="KW-0808">Transferase</keyword>